<dbReference type="OrthoDB" id="1352315at2"/>
<protein>
    <submittedName>
        <fullName evidence="1">Uncharacterized protein</fullName>
    </submittedName>
</protein>
<evidence type="ECO:0000313" key="2">
    <source>
        <dbReference type="Proteomes" id="UP000467305"/>
    </source>
</evidence>
<accession>A0A7J5A8S0</accession>
<name>A0A7J5A8S0_9FLAO</name>
<evidence type="ECO:0000313" key="1">
    <source>
        <dbReference type="EMBL" id="KAB1153971.1"/>
    </source>
</evidence>
<keyword evidence="2" id="KW-1185">Reference proteome</keyword>
<dbReference type="AlphaFoldDB" id="A0A7J5A8S0"/>
<comment type="caution">
    <text evidence="1">The sequence shown here is derived from an EMBL/GenBank/DDBJ whole genome shotgun (WGS) entry which is preliminary data.</text>
</comment>
<sequence length="146" mass="17075">MTKEEFSTLINGASFISFKFAQEFLKNKLIPEFRYDVYLNMSNDNPALTQFDIYPEDNERVETGLTYKEVRDLLYRKGKVPVWIDIAVHKSDRKITTFKLLCAGRYSDDKEEYYYQSGGTGPFGIKSPNLPIGYKEGKKFRLKKNR</sequence>
<proteinExistence type="predicted"/>
<reference evidence="1 2" key="1">
    <citation type="submission" date="2019-09" db="EMBL/GenBank/DDBJ databases">
        <authorList>
            <person name="Cao W.R."/>
        </authorList>
    </citation>
    <scope>NUCLEOTIDE SEQUENCE [LARGE SCALE GENOMIC DNA]</scope>
    <source>
        <strain evidence="2">a4</strain>
    </source>
</reference>
<dbReference type="Proteomes" id="UP000467305">
    <property type="component" value="Unassembled WGS sequence"/>
</dbReference>
<organism evidence="1 2">
    <name type="scientific">Tenacibaculum aiptasiae</name>
    <dbReference type="NCBI Taxonomy" id="426481"/>
    <lineage>
        <taxon>Bacteria</taxon>
        <taxon>Pseudomonadati</taxon>
        <taxon>Bacteroidota</taxon>
        <taxon>Flavobacteriia</taxon>
        <taxon>Flavobacteriales</taxon>
        <taxon>Flavobacteriaceae</taxon>
        <taxon>Tenacibaculum</taxon>
    </lineage>
</organism>
<dbReference type="RefSeq" id="WP_150901091.1">
    <property type="nucleotide sequence ID" value="NZ_WAAU01000030.1"/>
</dbReference>
<gene>
    <name evidence="1" type="ORF">F7018_15925</name>
</gene>
<dbReference type="EMBL" id="WAAU01000030">
    <property type="protein sequence ID" value="KAB1153971.1"/>
    <property type="molecule type" value="Genomic_DNA"/>
</dbReference>